<evidence type="ECO:0000313" key="2">
    <source>
        <dbReference type="Proteomes" id="UP001054945"/>
    </source>
</evidence>
<comment type="caution">
    <text evidence="1">The sequence shown here is derived from an EMBL/GenBank/DDBJ whole genome shotgun (WGS) entry which is preliminary data.</text>
</comment>
<organism evidence="1 2">
    <name type="scientific">Caerostris extrusa</name>
    <name type="common">Bark spider</name>
    <name type="synonym">Caerostris bankana</name>
    <dbReference type="NCBI Taxonomy" id="172846"/>
    <lineage>
        <taxon>Eukaryota</taxon>
        <taxon>Metazoa</taxon>
        <taxon>Ecdysozoa</taxon>
        <taxon>Arthropoda</taxon>
        <taxon>Chelicerata</taxon>
        <taxon>Arachnida</taxon>
        <taxon>Araneae</taxon>
        <taxon>Araneomorphae</taxon>
        <taxon>Entelegynae</taxon>
        <taxon>Araneoidea</taxon>
        <taxon>Araneidae</taxon>
        <taxon>Caerostris</taxon>
    </lineage>
</organism>
<reference evidence="1 2" key="1">
    <citation type="submission" date="2021-06" db="EMBL/GenBank/DDBJ databases">
        <title>Caerostris extrusa draft genome.</title>
        <authorList>
            <person name="Kono N."/>
            <person name="Arakawa K."/>
        </authorList>
    </citation>
    <scope>NUCLEOTIDE SEQUENCE [LARGE SCALE GENOMIC DNA]</scope>
</reference>
<sequence>MKNYLLKQHSNPYQQCIMPSDMSTIRMGDILQRMLPSNDQKLFNSRDRKITSQSKLPNQKKRRKVMIEIEHRGNDALRLSGKFKDKNKH</sequence>
<name>A0AAV4NI56_CAEEX</name>
<proteinExistence type="predicted"/>
<keyword evidence="2" id="KW-1185">Reference proteome</keyword>
<protein>
    <submittedName>
        <fullName evidence="1">Uncharacterized protein</fullName>
    </submittedName>
</protein>
<dbReference type="EMBL" id="BPLR01003389">
    <property type="protein sequence ID" value="GIX84000.1"/>
    <property type="molecule type" value="Genomic_DNA"/>
</dbReference>
<dbReference type="Proteomes" id="UP001054945">
    <property type="component" value="Unassembled WGS sequence"/>
</dbReference>
<gene>
    <name evidence="1" type="ORF">CEXT_376281</name>
</gene>
<dbReference type="AlphaFoldDB" id="A0AAV4NI56"/>
<accession>A0AAV4NI56</accession>
<evidence type="ECO:0000313" key="1">
    <source>
        <dbReference type="EMBL" id="GIX84000.1"/>
    </source>
</evidence>